<evidence type="ECO:0000256" key="2">
    <source>
        <dbReference type="ARBA" id="ARBA00012438"/>
    </source>
</evidence>
<dbReference type="RefSeq" id="WP_003327180.1">
    <property type="nucleotide sequence ID" value="NC_014639.1"/>
</dbReference>
<proteinExistence type="predicted"/>
<feature type="transmembrane region" description="Helical" evidence="9">
    <location>
        <begin position="104"/>
        <end position="122"/>
    </location>
</feature>
<keyword evidence="9" id="KW-0472">Membrane</keyword>
<keyword evidence="9" id="KW-1133">Transmembrane helix</keyword>
<dbReference type="GO" id="GO:0016301">
    <property type="term" value="F:kinase activity"/>
    <property type="evidence" value="ECO:0007669"/>
    <property type="project" value="UniProtKB-KW"/>
</dbReference>
<dbReference type="CDD" id="cd00082">
    <property type="entry name" value="HisKA"/>
    <property type="match status" value="1"/>
</dbReference>
<evidence type="ECO:0000256" key="6">
    <source>
        <dbReference type="ARBA" id="ARBA00022777"/>
    </source>
</evidence>
<keyword evidence="6 11" id="KW-0418">Kinase</keyword>
<feature type="domain" description="Histidine kinase" evidence="10">
    <location>
        <begin position="219"/>
        <end position="427"/>
    </location>
</feature>
<feature type="transmembrane region" description="Helical" evidence="9">
    <location>
        <begin position="7"/>
        <end position="26"/>
    </location>
</feature>
<keyword evidence="5" id="KW-0547">Nucleotide-binding</keyword>
<keyword evidence="9" id="KW-0812">Transmembrane</keyword>
<dbReference type="InterPro" id="IPR004358">
    <property type="entry name" value="Sig_transdc_His_kin-like_C"/>
</dbReference>
<sequence length="429" mass="47989">MEILKDYLLHISFILFPIFLYQAIWLNKPIITAPKANSKLVTALAAVSSCLCIMYPIQEMEHHVHFGLQTIPIIICFIYISIVSGLIVAASAFCFQLMFFDSSAFAFLLALPFIIILPILLQKKWPFMSKTKKLLFGFFIGCWEIILLFISIFTFSVQNISNFQNFGTFVLDGAVAGLFSICVLMISIYTIESIAETVILRSQLIQSEKMTIVSELAASVAHEVRNPLTVVRGFVQLLFNDESLQNKSSADYKKLVLSELDRAQDIITNYLDMAKPQYYEKEVFDLSALLKETGSLMVSYANFKSVAIQVETEPGLSVYGDVTKLKQAMINLIKNSIEAVTPGNGLIRVSAKRHNHMIHIYITDNGIGMTDHQMKKLGEPYYTLKTNGTGLGLTVTFSIIKHHQGTISFNSSFHSGTTAVIKLPADLPY</sequence>
<evidence type="ECO:0000313" key="12">
    <source>
        <dbReference type="Proteomes" id="UP000006867"/>
    </source>
</evidence>
<feature type="transmembrane region" description="Helical" evidence="9">
    <location>
        <begin position="70"/>
        <end position="98"/>
    </location>
</feature>
<evidence type="ECO:0000256" key="5">
    <source>
        <dbReference type="ARBA" id="ARBA00022741"/>
    </source>
</evidence>
<dbReference type="Proteomes" id="UP000006867">
    <property type="component" value="Chromosome"/>
</dbReference>
<dbReference type="Gene3D" id="3.30.565.10">
    <property type="entry name" value="Histidine kinase-like ATPase, C-terminal domain"/>
    <property type="match status" value="1"/>
</dbReference>
<dbReference type="EC" id="2.7.13.3" evidence="2"/>
<dbReference type="Gene3D" id="1.10.287.130">
    <property type="match status" value="1"/>
</dbReference>
<keyword evidence="8" id="KW-0902">Two-component regulatory system</keyword>
<keyword evidence="7" id="KW-0067">ATP-binding</keyword>
<feature type="transmembrane region" description="Helical" evidence="9">
    <location>
        <begin position="134"/>
        <end position="157"/>
    </location>
</feature>
<comment type="catalytic activity">
    <reaction evidence="1">
        <text>ATP + protein L-histidine = ADP + protein N-phospho-L-histidine.</text>
        <dbReference type="EC" id="2.7.13.3"/>
    </reaction>
</comment>
<evidence type="ECO:0000256" key="8">
    <source>
        <dbReference type="ARBA" id="ARBA00023012"/>
    </source>
</evidence>
<reference evidence="11 12" key="1">
    <citation type="journal article" date="2011" name="Front. Microbiol.">
        <title>Genomic signatures of strain selection and enhancement in Bacillus atrophaeus var. globigii, a historical biowarfare simulant.</title>
        <authorList>
            <person name="Gibbons H.S."/>
            <person name="Broomall S.M."/>
            <person name="McNew L.A."/>
            <person name="Daligault H."/>
            <person name="Chapman C."/>
            <person name="Bruce D."/>
            <person name="Karavis M."/>
            <person name="Krepps M."/>
            <person name="McGregor P.A."/>
            <person name="Hong C."/>
            <person name="Park K.H."/>
            <person name="Akmal A."/>
            <person name="Feldman A."/>
            <person name="Lin J.S."/>
            <person name="Chang W.E."/>
            <person name="Higgs B.W."/>
            <person name="Demirev P."/>
            <person name="Lindquist J."/>
            <person name="Liem A."/>
            <person name="Fochler E."/>
            <person name="Read T.D."/>
            <person name="Tapia R."/>
            <person name="Johnson S."/>
            <person name="Bishop-Lilly K.A."/>
            <person name="Detter C."/>
            <person name="Han C."/>
            <person name="Sozhamannan S."/>
            <person name="Rosenzweig C.N."/>
            <person name="Skowronski E.W."/>
        </authorList>
    </citation>
    <scope>NUCLEOTIDE SEQUENCE [LARGE SCALE GENOMIC DNA]</scope>
    <source>
        <strain evidence="11 12">1942</strain>
    </source>
</reference>
<dbReference type="SUPFAM" id="SSF47384">
    <property type="entry name" value="Homodimeric domain of signal transducing histidine kinase"/>
    <property type="match status" value="1"/>
</dbReference>
<dbReference type="InterPro" id="IPR005467">
    <property type="entry name" value="His_kinase_dom"/>
</dbReference>
<keyword evidence="12" id="KW-1185">Reference proteome</keyword>
<evidence type="ECO:0000313" key="11">
    <source>
        <dbReference type="EMBL" id="ADP33636.1"/>
    </source>
</evidence>
<evidence type="ECO:0000256" key="1">
    <source>
        <dbReference type="ARBA" id="ARBA00000085"/>
    </source>
</evidence>
<dbReference type="InterPro" id="IPR003661">
    <property type="entry name" value="HisK_dim/P_dom"/>
</dbReference>
<feature type="transmembrane region" description="Helical" evidence="9">
    <location>
        <begin position="38"/>
        <end position="58"/>
    </location>
</feature>
<feature type="transmembrane region" description="Helical" evidence="9">
    <location>
        <begin position="169"/>
        <end position="191"/>
    </location>
</feature>
<keyword evidence="4" id="KW-0808">Transferase</keyword>
<gene>
    <name evidence="11" type="ordered locus">BATR1942_13570</name>
</gene>
<dbReference type="Pfam" id="PF02518">
    <property type="entry name" value="HATPase_c"/>
    <property type="match status" value="1"/>
</dbReference>
<dbReference type="SUPFAM" id="SSF55874">
    <property type="entry name" value="ATPase domain of HSP90 chaperone/DNA topoisomerase II/histidine kinase"/>
    <property type="match status" value="1"/>
</dbReference>
<protein>
    <recommendedName>
        <fullName evidence="2">histidine kinase</fullName>
        <ecNumber evidence="2">2.7.13.3</ecNumber>
    </recommendedName>
</protein>
<dbReference type="PANTHER" id="PTHR43065:SF53">
    <property type="entry name" value="SPORULATION KINASE B"/>
    <property type="match status" value="1"/>
</dbReference>
<keyword evidence="3" id="KW-0597">Phosphoprotein</keyword>
<dbReference type="InterPro" id="IPR036890">
    <property type="entry name" value="HATPase_C_sf"/>
</dbReference>
<dbReference type="SMART" id="SM00388">
    <property type="entry name" value="HisKA"/>
    <property type="match status" value="1"/>
</dbReference>
<evidence type="ECO:0000259" key="10">
    <source>
        <dbReference type="PROSITE" id="PS50109"/>
    </source>
</evidence>
<dbReference type="InterPro" id="IPR003594">
    <property type="entry name" value="HATPase_dom"/>
</dbReference>
<evidence type="ECO:0000256" key="9">
    <source>
        <dbReference type="SAM" id="Phobius"/>
    </source>
</evidence>
<name>A0ABN3ZHG7_BACA1</name>
<dbReference type="PROSITE" id="PS50109">
    <property type="entry name" value="HIS_KIN"/>
    <property type="match status" value="1"/>
</dbReference>
<dbReference type="PRINTS" id="PR00344">
    <property type="entry name" value="BCTRLSENSOR"/>
</dbReference>
<dbReference type="PANTHER" id="PTHR43065">
    <property type="entry name" value="SENSOR HISTIDINE KINASE"/>
    <property type="match status" value="1"/>
</dbReference>
<dbReference type="EMBL" id="CP002207">
    <property type="protein sequence ID" value="ADP33636.1"/>
    <property type="molecule type" value="Genomic_DNA"/>
</dbReference>
<dbReference type="InterPro" id="IPR036097">
    <property type="entry name" value="HisK_dim/P_sf"/>
</dbReference>
<dbReference type="Pfam" id="PF00512">
    <property type="entry name" value="HisKA"/>
    <property type="match status" value="1"/>
</dbReference>
<evidence type="ECO:0000256" key="4">
    <source>
        <dbReference type="ARBA" id="ARBA00022679"/>
    </source>
</evidence>
<evidence type="ECO:0000256" key="7">
    <source>
        <dbReference type="ARBA" id="ARBA00022840"/>
    </source>
</evidence>
<organism evidence="11 12">
    <name type="scientific">Bacillus atrophaeus (strain 1942)</name>
    <dbReference type="NCBI Taxonomy" id="720555"/>
    <lineage>
        <taxon>Bacteria</taxon>
        <taxon>Bacillati</taxon>
        <taxon>Bacillota</taxon>
        <taxon>Bacilli</taxon>
        <taxon>Bacillales</taxon>
        <taxon>Bacillaceae</taxon>
        <taxon>Bacillus</taxon>
    </lineage>
</organism>
<dbReference type="SMART" id="SM00387">
    <property type="entry name" value="HATPase_c"/>
    <property type="match status" value="1"/>
</dbReference>
<accession>A0ABN3ZHG7</accession>
<evidence type="ECO:0000256" key="3">
    <source>
        <dbReference type="ARBA" id="ARBA00022553"/>
    </source>
</evidence>